<dbReference type="AlphaFoldDB" id="K2S3Z6"/>
<organism evidence="3 4">
    <name type="scientific">Macrophomina phaseolina (strain MS6)</name>
    <name type="common">Charcoal rot fungus</name>
    <dbReference type="NCBI Taxonomy" id="1126212"/>
    <lineage>
        <taxon>Eukaryota</taxon>
        <taxon>Fungi</taxon>
        <taxon>Dikarya</taxon>
        <taxon>Ascomycota</taxon>
        <taxon>Pezizomycotina</taxon>
        <taxon>Dothideomycetes</taxon>
        <taxon>Dothideomycetes incertae sedis</taxon>
        <taxon>Botryosphaeriales</taxon>
        <taxon>Botryosphaeriaceae</taxon>
        <taxon>Macrophomina</taxon>
    </lineage>
</organism>
<evidence type="ECO:0000313" key="3">
    <source>
        <dbReference type="EMBL" id="EKG11430.1"/>
    </source>
</evidence>
<evidence type="ECO:0000259" key="2">
    <source>
        <dbReference type="Pfam" id="PF25603"/>
    </source>
</evidence>
<evidence type="ECO:0000256" key="1">
    <source>
        <dbReference type="SAM" id="MobiDB-lite"/>
    </source>
</evidence>
<reference evidence="3 4" key="1">
    <citation type="journal article" date="2012" name="BMC Genomics">
        <title>Tools to kill: Genome of one of the most destructive plant pathogenic fungi Macrophomina phaseolina.</title>
        <authorList>
            <person name="Islam M.S."/>
            <person name="Haque M.S."/>
            <person name="Islam M.M."/>
            <person name="Emdad E.M."/>
            <person name="Halim A."/>
            <person name="Hossen Q.M.M."/>
            <person name="Hossain M.Z."/>
            <person name="Ahmed B."/>
            <person name="Rahim S."/>
            <person name="Rahman M.S."/>
            <person name="Alam M.M."/>
            <person name="Hou S."/>
            <person name="Wan X."/>
            <person name="Saito J.A."/>
            <person name="Alam M."/>
        </authorList>
    </citation>
    <scope>NUCLEOTIDE SEQUENCE [LARGE SCALE GENOMIC DNA]</scope>
    <source>
        <strain evidence="3 4">MS6</strain>
    </source>
</reference>
<protein>
    <submittedName>
        <fullName evidence="3">Membrane-tethered transcription factor (SPT23), putative</fullName>
    </submittedName>
</protein>
<evidence type="ECO:0000313" key="4">
    <source>
        <dbReference type="Proteomes" id="UP000007129"/>
    </source>
</evidence>
<dbReference type="STRING" id="1126212.K2S3Z6"/>
<dbReference type="eggNOG" id="KOG3836">
    <property type="taxonomic scope" value="Eukaryota"/>
</dbReference>
<dbReference type="Proteomes" id="UP000007129">
    <property type="component" value="Unassembled WGS sequence"/>
</dbReference>
<dbReference type="HOGENOM" id="CLU_900392_0_0_1"/>
<dbReference type="OrthoDB" id="71307at2759"/>
<sequence length="309" mass="35270">MTFIEIGALGPEAETWASEFLQDFDENLGIDKTQGFFEDLTVSSVAVDGERTMDTMETLRATTLPSPDSDTEYFDKPPQTPNTSTSSFSYHDCRAIQSLAHTPSALYVQHNANKSRVETQIKTRLILDPLPPGVTKLHLPYWSVGKAKYLVKKEERVKSPDTLELHTSLVRASAMKYEDYRRQSLSTEAIKINTLALPGEQGRQPTERGGNVRICQLCKLRERKRASRKVGMQGDEQLWREVEDERVIIFNDTEYKEWRLPSAVNDCRALGQQLHWRSGAMQVELPMRIACYCRHHGEQSGFWYVDTPP</sequence>
<proteinExistence type="predicted"/>
<feature type="domain" description="SPT23/MGA2-like DNA-binding" evidence="2">
    <location>
        <begin position="105"/>
        <end position="302"/>
    </location>
</feature>
<dbReference type="Pfam" id="PF25603">
    <property type="entry name" value="SPT23_MGA2_DBD"/>
    <property type="match status" value="1"/>
</dbReference>
<dbReference type="EMBL" id="AHHD01000469">
    <property type="protein sequence ID" value="EKG11430.1"/>
    <property type="molecule type" value="Genomic_DNA"/>
</dbReference>
<name>K2S3Z6_MACPH</name>
<dbReference type="InParanoid" id="K2S3Z6"/>
<gene>
    <name evidence="3" type="ORF">MPH_11445</name>
</gene>
<feature type="region of interest" description="Disordered" evidence="1">
    <location>
        <begin position="62"/>
        <end position="87"/>
    </location>
</feature>
<dbReference type="InterPro" id="IPR057962">
    <property type="entry name" value="SPT23_MGA2_DBD"/>
</dbReference>
<comment type="caution">
    <text evidence="3">The sequence shown here is derived from an EMBL/GenBank/DDBJ whole genome shotgun (WGS) entry which is preliminary data.</text>
</comment>
<accession>K2S3Z6</accession>
<dbReference type="VEuPathDB" id="FungiDB:MPH_11445"/>